<dbReference type="NCBIfam" id="NF047398">
    <property type="entry name" value="AAA_KGGVGR"/>
    <property type="match status" value="1"/>
</dbReference>
<protein>
    <submittedName>
        <fullName evidence="3">Tetratricopeptide repeat protein</fullName>
    </submittedName>
</protein>
<comment type="caution">
    <text evidence="3">The sequence shown here is derived from an EMBL/GenBank/DDBJ whole genome shotgun (WGS) entry which is preliminary data.</text>
</comment>
<evidence type="ECO:0000259" key="2">
    <source>
        <dbReference type="Pfam" id="PF13676"/>
    </source>
</evidence>
<evidence type="ECO:0000313" key="3">
    <source>
        <dbReference type="EMBL" id="MBS2549224.1"/>
    </source>
</evidence>
<dbReference type="Pfam" id="PF00931">
    <property type="entry name" value="NB-ARC"/>
    <property type="match status" value="1"/>
</dbReference>
<sequence>MSDQSGEIITFYSYKGGCGRTMALANAAWILAANGKRVLTVDWDLEAPGLDKFYRPFIDQAALSEHLGVSFLITNYESAIKETASRGDQPRAARRTAPSVIASRFTQLAEHVIPVRWEFPSGGRLDFLPAGASNREYGTGMSGFEWDKFMQDFHGDEFIEALRSAMRRDYDYTLIDSRTGMNDVGDLCTALLPDTLVIGFALSDQSLEGASDVAQRVTGYDVDATIRILPVPMRIEDAETDKKDAGLAKAQALFQRYVTGKAPHEYWGKVQIPYKTFYAYEEVLAGFGDRPGQPGSLLAAFERLTDEISDGSVSALPPLPEEERTDFLRTRFTRRKPETPAEILLSYVSEDRPWAEWMTTVLEYSGLRVRTQREAEFTVAPDALGLAVKSAKRIIALVSESYRTALEHDALLGALQLADPGKTRGLVVPCRVDATTVEQAFPTRMLVELDQLDQATALRQLSQILDVTLRAPAALRYPGAKPEIWLVPEKNPNFTGRTKIIDELRELLRAGNTTSLRALHAAGGFGKTQIAIEYADRFKSSYDIVWWIRSEEPNRAVEAMAQLGDRLGLRAATDVATVDRVKDALRRGEPFKRALLIFDNVGQADTIAGLVPVGGSTHILITTRDREVAAGSTAPLNVDTFAREESIALLHRHVPQMERQEADHLAETLGDVPIDIDAAGKYIRETAVSVDDYLARVPVSVRGAVWLAAIEQVQTASPAALRMMELFAYFGGEPVDRAILYSEQFAKVLADYDPVLTVDRALLGDYAAALNRFGLLRIDQVHGFTMHRALQEFLRPRLVEQGVAERARLSVQQILALSRPTSGDTDDPENRAAFARIWPHLSACEAETSTEENVRQLLMDQVRHLSLTGQLTEAEQIAGNLLTLWTAQSGDNDRTVLRLRFLLANVLRNVGRAQESYEIDMDVARRQEDILPENHPERLNTLASVGADLRAVGRFGDARYIDQICYDVTRKSSEHGRAALRAAHNYAFSLAVTGDCYAARDLDRQLYNDEKQIFGYEHPWTLNTAINLGRDLRDCGDYAGSIRLLEAVLRRCKERRGEYDPYTLESAKGLAVALRKAGRHADGLAQTKNVVKAFEAVFGPNGAETLSCKLNFACDLSAAGSRDLALEAAREMREQYEKHLGSTHPHTLASANNVAIYLRTTGKPEDSRELATATFDGLTDVLGAEHPFTLYCAVNLANATADCDLLDEAAALLDAALEHLEAVLGPDHPSTIVTVANRAVVTHRLGLETEAEAARNAALEQLKAALGPDHTTIETFLEWRLANRDLEPYRT</sequence>
<dbReference type="Pfam" id="PF13424">
    <property type="entry name" value="TPR_12"/>
    <property type="match status" value="1"/>
</dbReference>
<dbReference type="EMBL" id="JAAFYZ010000066">
    <property type="protein sequence ID" value="MBS2549224.1"/>
    <property type="molecule type" value="Genomic_DNA"/>
</dbReference>
<dbReference type="PANTHER" id="PTHR46082:SF6">
    <property type="entry name" value="AAA+ ATPASE DOMAIN-CONTAINING PROTEIN-RELATED"/>
    <property type="match status" value="1"/>
</dbReference>
<dbReference type="Gene3D" id="3.40.50.300">
    <property type="entry name" value="P-loop containing nucleotide triphosphate hydrolases"/>
    <property type="match status" value="2"/>
</dbReference>
<evidence type="ECO:0000313" key="4">
    <source>
        <dbReference type="Proteomes" id="UP000730482"/>
    </source>
</evidence>
<dbReference type="Gene3D" id="1.25.40.10">
    <property type="entry name" value="Tetratricopeptide repeat domain"/>
    <property type="match status" value="3"/>
</dbReference>
<dbReference type="PANTHER" id="PTHR46082">
    <property type="entry name" value="ATP/GTP-BINDING PROTEIN-RELATED"/>
    <property type="match status" value="1"/>
</dbReference>
<proteinExistence type="predicted"/>
<name>A0ABS5KT86_9ACTN</name>
<dbReference type="SUPFAM" id="SSF48452">
    <property type="entry name" value="TPR-like"/>
    <property type="match status" value="3"/>
</dbReference>
<dbReference type="Pfam" id="PF13676">
    <property type="entry name" value="TIR_2"/>
    <property type="match status" value="1"/>
</dbReference>
<dbReference type="Pfam" id="PF13374">
    <property type="entry name" value="TPR_10"/>
    <property type="match status" value="3"/>
</dbReference>
<organism evidence="3 4">
    <name type="scientific">Catenulispora pinistramenti</name>
    <dbReference type="NCBI Taxonomy" id="2705254"/>
    <lineage>
        <taxon>Bacteria</taxon>
        <taxon>Bacillati</taxon>
        <taxon>Actinomycetota</taxon>
        <taxon>Actinomycetes</taxon>
        <taxon>Catenulisporales</taxon>
        <taxon>Catenulisporaceae</taxon>
        <taxon>Catenulispora</taxon>
    </lineage>
</organism>
<feature type="domain" description="TIR" evidence="2">
    <location>
        <begin position="343"/>
        <end position="461"/>
    </location>
</feature>
<feature type="domain" description="NB-ARC" evidence="1">
    <location>
        <begin position="499"/>
        <end position="658"/>
    </location>
</feature>
<dbReference type="InterPro" id="IPR002182">
    <property type="entry name" value="NB-ARC"/>
</dbReference>
<dbReference type="InterPro" id="IPR011990">
    <property type="entry name" value="TPR-like_helical_dom_sf"/>
</dbReference>
<dbReference type="Proteomes" id="UP000730482">
    <property type="component" value="Unassembled WGS sequence"/>
</dbReference>
<dbReference type="NCBIfam" id="NF040586">
    <property type="entry name" value="FxSxx_TPR"/>
    <property type="match status" value="1"/>
</dbReference>
<dbReference type="InterPro" id="IPR000157">
    <property type="entry name" value="TIR_dom"/>
</dbReference>
<accession>A0ABS5KT86</accession>
<dbReference type="InterPro" id="IPR053137">
    <property type="entry name" value="NLR-like"/>
</dbReference>
<dbReference type="SUPFAM" id="SSF52540">
    <property type="entry name" value="P-loop containing nucleoside triphosphate hydrolases"/>
    <property type="match status" value="2"/>
</dbReference>
<dbReference type="RefSeq" id="WP_212010788.1">
    <property type="nucleotide sequence ID" value="NZ_JAAFYZ010000066.1"/>
</dbReference>
<reference evidence="3 4" key="1">
    <citation type="submission" date="2020-02" db="EMBL/GenBank/DDBJ databases">
        <title>Acidophilic actinobacteria isolated from forest soil.</title>
        <authorList>
            <person name="Golinska P."/>
        </authorList>
    </citation>
    <scope>NUCLEOTIDE SEQUENCE [LARGE SCALE GENOMIC DNA]</scope>
    <source>
        <strain evidence="3 4">NL8</strain>
    </source>
</reference>
<keyword evidence="4" id="KW-1185">Reference proteome</keyword>
<dbReference type="InterPro" id="IPR027417">
    <property type="entry name" value="P-loop_NTPase"/>
</dbReference>
<gene>
    <name evidence="3" type="ORF">KGQ19_20380</name>
</gene>
<evidence type="ECO:0000259" key="1">
    <source>
        <dbReference type="Pfam" id="PF00931"/>
    </source>
</evidence>